<name>A0A1M7YJ95_9FIRM</name>
<reference evidence="1 2" key="1">
    <citation type="submission" date="2016-12" db="EMBL/GenBank/DDBJ databases">
        <authorList>
            <person name="Song W.-J."/>
            <person name="Kurnit D.M."/>
        </authorList>
    </citation>
    <scope>NUCLEOTIDE SEQUENCE [LARGE SCALE GENOMIC DNA]</scope>
    <source>
        <strain evidence="1 2">DSM 12503</strain>
    </source>
</reference>
<sequence length="231" mass="26385">MKKNIYHVLSIFMLCAVLVGFLPGDVVFAKEAAYNPKHIVAEIKKEDVHLYYDKKADGMLQGFYLKSGNKTKYFDWSSIDQKAFYPEIKILDSKYIAVICTTGKGTGVNEEKLHIINRSNLKTVAFDNPVDVVKSKVKFDIKAPKVSVKIDNKTWNGSFDDIDISHFNKTVGYESIIIYDVENDGFTVRLSAQITPAAFIGDIEIQYYLNEKKTAFVPKYINFNFYKTEIK</sequence>
<dbReference type="AlphaFoldDB" id="A0A1M7YJ95"/>
<evidence type="ECO:0000313" key="1">
    <source>
        <dbReference type="EMBL" id="SHO52661.1"/>
    </source>
</evidence>
<dbReference type="EMBL" id="FRFD01000011">
    <property type="protein sequence ID" value="SHO52661.1"/>
    <property type="molecule type" value="Genomic_DNA"/>
</dbReference>
<dbReference type="Proteomes" id="UP000184612">
    <property type="component" value="Unassembled WGS sequence"/>
</dbReference>
<protein>
    <submittedName>
        <fullName evidence="1">Uncharacterized protein</fullName>
    </submittedName>
</protein>
<organism evidence="1 2">
    <name type="scientific">Anaerocolumna xylanovorans DSM 12503</name>
    <dbReference type="NCBI Taxonomy" id="1121345"/>
    <lineage>
        <taxon>Bacteria</taxon>
        <taxon>Bacillati</taxon>
        <taxon>Bacillota</taxon>
        <taxon>Clostridia</taxon>
        <taxon>Lachnospirales</taxon>
        <taxon>Lachnospiraceae</taxon>
        <taxon>Anaerocolumna</taxon>
    </lineage>
</organism>
<proteinExistence type="predicted"/>
<dbReference type="OrthoDB" id="1809940at2"/>
<keyword evidence="2" id="KW-1185">Reference proteome</keyword>
<accession>A0A1M7YJ95</accession>
<evidence type="ECO:0000313" key="2">
    <source>
        <dbReference type="Proteomes" id="UP000184612"/>
    </source>
</evidence>
<gene>
    <name evidence="1" type="ORF">SAMN02745217_03765</name>
</gene>
<dbReference type="RefSeq" id="WP_073590397.1">
    <property type="nucleotide sequence ID" value="NZ_FRFD01000011.1"/>
</dbReference>